<dbReference type="Pfam" id="PF00132">
    <property type="entry name" value="Hexapep"/>
    <property type="match status" value="3"/>
</dbReference>
<dbReference type="GO" id="GO:0016410">
    <property type="term" value="F:N-acyltransferase activity"/>
    <property type="evidence" value="ECO:0007669"/>
    <property type="project" value="InterPro"/>
</dbReference>
<dbReference type="PROSITE" id="PS00101">
    <property type="entry name" value="HEXAPEP_TRANSFERASES"/>
    <property type="match status" value="1"/>
</dbReference>
<keyword evidence="4 7" id="KW-0677">Repeat</keyword>
<dbReference type="GO" id="GO:0103118">
    <property type="term" value="F:UDP-3-O-[(3R)-3-hydroxyacyl]-glucosamine N-acyltransferase activity"/>
    <property type="evidence" value="ECO:0007669"/>
    <property type="project" value="UniProtKB-EC"/>
</dbReference>
<name>A0A1N6E0Q8_9GAMM</name>
<organism evidence="9 10">
    <name type="scientific">Sulfurivirga caldicuralii</name>
    <dbReference type="NCBI Taxonomy" id="364032"/>
    <lineage>
        <taxon>Bacteria</taxon>
        <taxon>Pseudomonadati</taxon>
        <taxon>Pseudomonadota</taxon>
        <taxon>Gammaproteobacteria</taxon>
        <taxon>Thiotrichales</taxon>
        <taxon>Piscirickettsiaceae</taxon>
        <taxon>Sulfurivirga</taxon>
    </lineage>
</organism>
<keyword evidence="2 7" id="KW-0441">Lipid A biosynthesis</keyword>
<feature type="active site" description="Proton acceptor" evidence="7">
    <location>
        <position position="243"/>
    </location>
</feature>
<gene>
    <name evidence="7" type="primary">lpxD</name>
    <name evidence="9" type="ORF">SAMN05443662_0523</name>
</gene>
<dbReference type="InterPro" id="IPR018357">
    <property type="entry name" value="Hexapep_transf_CS"/>
</dbReference>
<dbReference type="PANTHER" id="PTHR43378:SF2">
    <property type="entry name" value="UDP-3-O-ACYLGLUCOSAMINE N-ACYLTRANSFERASE 1, MITOCHONDRIAL-RELATED"/>
    <property type="match status" value="1"/>
</dbReference>
<evidence type="ECO:0000259" key="8">
    <source>
        <dbReference type="Pfam" id="PF04613"/>
    </source>
</evidence>
<comment type="similarity">
    <text evidence="7">Belongs to the transferase hexapeptide repeat family. LpxD subfamily.</text>
</comment>
<keyword evidence="10" id="KW-1185">Reference proteome</keyword>
<dbReference type="Gene3D" id="2.160.10.10">
    <property type="entry name" value="Hexapeptide repeat proteins"/>
    <property type="match status" value="1"/>
</dbReference>
<evidence type="ECO:0000256" key="2">
    <source>
        <dbReference type="ARBA" id="ARBA00022556"/>
    </source>
</evidence>
<accession>A0A1N6E0Q8</accession>
<keyword evidence="6 7" id="KW-0012">Acyltransferase</keyword>
<comment type="pathway">
    <text evidence="7">Bacterial outer membrane biogenesis; LPS lipid A biosynthesis.</text>
</comment>
<dbReference type="NCBIfam" id="NF002060">
    <property type="entry name" value="PRK00892.1"/>
    <property type="match status" value="1"/>
</dbReference>
<dbReference type="HAMAP" id="MF_00523">
    <property type="entry name" value="LpxD"/>
    <property type="match status" value="1"/>
</dbReference>
<evidence type="ECO:0000256" key="4">
    <source>
        <dbReference type="ARBA" id="ARBA00022737"/>
    </source>
</evidence>
<evidence type="ECO:0000256" key="7">
    <source>
        <dbReference type="HAMAP-Rule" id="MF_00523"/>
    </source>
</evidence>
<dbReference type="InterPro" id="IPR007691">
    <property type="entry name" value="LpxD"/>
</dbReference>
<evidence type="ECO:0000313" key="9">
    <source>
        <dbReference type="EMBL" id="SIN76571.1"/>
    </source>
</evidence>
<dbReference type="InterPro" id="IPR011004">
    <property type="entry name" value="Trimer_LpxA-like_sf"/>
</dbReference>
<dbReference type="RefSeq" id="WP_159432255.1">
    <property type="nucleotide sequence ID" value="NZ_FSRE01000001.1"/>
</dbReference>
<dbReference type="Proteomes" id="UP000198461">
    <property type="component" value="Unassembled WGS sequence"/>
</dbReference>
<dbReference type="STRING" id="364032.SAMN05443662_0523"/>
<dbReference type="SUPFAM" id="SSF51161">
    <property type="entry name" value="Trimeric LpxA-like enzymes"/>
    <property type="match status" value="1"/>
</dbReference>
<dbReference type="NCBIfam" id="TIGR01853">
    <property type="entry name" value="lipid_A_lpxD"/>
    <property type="match status" value="1"/>
</dbReference>
<dbReference type="Pfam" id="PF04613">
    <property type="entry name" value="LpxD"/>
    <property type="match status" value="1"/>
</dbReference>
<dbReference type="AlphaFoldDB" id="A0A1N6E0Q8"/>
<protein>
    <recommendedName>
        <fullName evidence="7">UDP-3-O-acylglucosamine N-acyltransferase</fullName>
        <ecNumber evidence="7">2.3.1.191</ecNumber>
    </recommendedName>
</protein>
<dbReference type="EC" id="2.3.1.191" evidence="7"/>
<evidence type="ECO:0000256" key="3">
    <source>
        <dbReference type="ARBA" id="ARBA00022679"/>
    </source>
</evidence>
<dbReference type="EMBL" id="FSRE01000001">
    <property type="protein sequence ID" value="SIN76571.1"/>
    <property type="molecule type" value="Genomic_DNA"/>
</dbReference>
<dbReference type="GO" id="GO:0009245">
    <property type="term" value="P:lipid A biosynthetic process"/>
    <property type="evidence" value="ECO:0007669"/>
    <property type="project" value="UniProtKB-UniRule"/>
</dbReference>
<dbReference type="UniPathway" id="UPA00973"/>
<feature type="domain" description="UDP-3-O-[3-hydroxymyristoyl] glucosamine N-acyltransferase non-repeat region" evidence="8">
    <location>
        <begin position="24"/>
        <end position="92"/>
    </location>
</feature>
<dbReference type="Gene3D" id="3.40.1390.10">
    <property type="entry name" value="MurE/MurF, N-terminal domain"/>
    <property type="match status" value="1"/>
</dbReference>
<evidence type="ECO:0000256" key="6">
    <source>
        <dbReference type="ARBA" id="ARBA00023315"/>
    </source>
</evidence>
<comment type="subunit">
    <text evidence="7">Homotrimer.</text>
</comment>
<dbReference type="InterPro" id="IPR001451">
    <property type="entry name" value="Hexapep"/>
</dbReference>
<evidence type="ECO:0000256" key="5">
    <source>
        <dbReference type="ARBA" id="ARBA00023098"/>
    </source>
</evidence>
<proteinExistence type="inferred from homology"/>
<keyword evidence="3 7" id="KW-0808">Transferase</keyword>
<comment type="function">
    <text evidence="7">Catalyzes the N-acylation of UDP-3-O-acylglucosamine using 3-hydroxyacyl-ACP as the acyl donor. Is involved in the biosynthesis of lipid A, a phosphorylated glycolipid that anchors the lipopolysaccharide to the outer membrane of the cell.</text>
</comment>
<dbReference type="PANTHER" id="PTHR43378">
    <property type="entry name" value="UDP-3-O-ACYLGLUCOSAMINE N-ACYLTRANSFERASE"/>
    <property type="match status" value="1"/>
</dbReference>
<dbReference type="CDD" id="cd03352">
    <property type="entry name" value="LbH_LpxD"/>
    <property type="match status" value="1"/>
</dbReference>
<dbReference type="InterPro" id="IPR020573">
    <property type="entry name" value="UDP_GlcNAc_AcTrfase_non-rep"/>
</dbReference>
<keyword evidence="1 7" id="KW-0444">Lipid biosynthesis</keyword>
<sequence length="351" mass="37087">MHLSELCAFLKERDVRVDACPEVDRVISHVAPLASADAEAVSFLANDKYLTQLKATRAGAVLVKSVHAEDVPSGTAAIVVDDPYYAYALVAEKLSPPAPVQAGIHPTAQVDPSATLGEAVSIGPYVVVGPNARIGDHVIIEAHCVIDQGVVLQEGVRLEPHVVIHHDCEVGANTRIKSGAVIGGDGFGFAPHKGRWQPVPQLGRVVIGARCSIGSQVTIDRGALDDTVVGDDVIIDNQVHLAHNVKVGDGTAIVAQVGVSGSTEIGRHCILAGQVGTAGHLRITDGVQIMARGGVTTDVTEPGSYAGFPLQPQKEWQKTMVYTRSLPKLHQELKALKKRLAQLESQLNSSE</sequence>
<dbReference type="GO" id="GO:0016020">
    <property type="term" value="C:membrane"/>
    <property type="evidence" value="ECO:0007669"/>
    <property type="project" value="GOC"/>
</dbReference>
<keyword evidence="5 7" id="KW-0443">Lipid metabolism</keyword>
<dbReference type="OrthoDB" id="9784739at2"/>
<evidence type="ECO:0000313" key="10">
    <source>
        <dbReference type="Proteomes" id="UP000198461"/>
    </source>
</evidence>
<comment type="catalytic activity">
    <reaction evidence="7">
        <text>a UDP-3-O-[(3R)-3-hydroxyacyl]-alpha-D-glucosamine + a (3R)-hydroxyacyl-[ACP] = a UDP-2-N,3-O-bis[(3R)-3-hydroxyacyl]-alpha-D-glucosamine + holo-[ACP] + H(+)</text>
        <dbReference type="Rhea" id="RHEA:53836"/>
        <dbReference type="Rhea" id="RHEA-COMP:9685"/>
        <dbReference type="Rhea" id="RHEA-COMP:9945"/>
        <dbReference type="ChEBI" id="CHEBI:15378"/>
        <dbReference type="ChEBI" id="CHEBI:64479"/>
        <dbReference type="ChEBI" id="CHEBI:78827"/>
        <dbReference type="ChEBI" id="CHEBI:137740"/>
        <dbReference type="ChEBI" id="CHEBI:137748"/>
        <dbReference type="EC" id="2.3.1.191"/>
    </reaction>
</comment>
<evidence type="ECO:0000256" key="1">
    <source>
        <dbReference type="ARBA" id="ARBA00022516"/>
    </source>
</evidence>
<reference evidence="9 10" key="1">
    <citation type="submission" date="2016-11" db="EMBL/GenBank/DDBJ databases">
        <authorList>
            <person name="Jaros S."/>
            <person name="Januszkiewicz K."/>
            <person name="Wedrychowicz H."/>
        </authorList>
    </citation>
    <scope>NUCLEOTIDE SEQUENCE [LARGE SCALE GENOMIC DNA]</scope>
    <source>
        <strain evidence="9 10">DSM 17737</strain>
    </source>
</reference>